<feature type="region of interest" description="Disordered" evidence="1">
    <location>
        <begin position="1"/>
        <end position="34"/>
    </location>
</feature>
<protein>
    <submittedName>
        <fullName evidence="2">Uncharacterized protein</fullName>
    </submittedName>
</protein>
<sequence length="99" mass="10412">MPGRCPATGGGFQPAACESARPGGPGCGWTAESRRDKTATRLPVGISDLAPCGNGLLIVLVPDLSPLFRLRPNLGCPLLPRRDLVLPRDQRQVCVNGLP</sequence>
<reference evidence="2 3" key="1">
    <citation type="submission" date="2020-08" db="EMBL/GenBank/DDBJ databases">
        <title>Sequencing the genomes of 1000 actinobacteria strains.</title>
        <authorList>
            <person name="Klenk H.-P."/>
        </authorList>
    </citation>
    <scope>NUCLEOTIDE SEQUENCE [LARGE SCALE GENOMIC DNA]</scope>
    <source>
        <strain evidence="2 3">DSM 44320</strain>
    </source>
</reference>
<name>A0A7W5V7W3_9ACTN</name>
<dbReference type="Proteomes" id="UP000579945">
    <property type="component" value="Unassembled WGS sequence"/>
</dbReference>
<gene>
    <name evidence="2" type="ORF">FHR33_004760</name>
</gene>
<comment type="caution">
    <text evidence="2">The sequence shown here is derived from an EMBL/GenBank/DDBJ whole genome shotgun (WGS) entry which is preliminary data.</text>
</comment>
<proteinExistence type="predicted"/>
<keyword evidence="3" id="KW-1185">Reference proteome</keyword>
<dbReference type="EMBL" id="JACIBV010000001">
    <property type="protein sequence ID" value="MBB3728900.1"/>
    <property type="molecule type" value="Genomic_DNA"/>
</dbReference>
<evidence type="ECO:0000256" key="1">
    <source>
        <dbReference type="SAM" id="MobiDB-lite"/>
    </source>
</evidence>
<evidence type="ECO:0000313" key="3">
    <source>
        <dbReference type="Proteomes" id="UP000579945"/>
    </source>
</evidence>
<accession>A0A7W5V7W3</accession>
<evidence type="ECO:0000313" key="2">
    <source>
        <dbReference type="EMBL" id="MBB3728900.1"/>
    </source>
</evidence>
<organism evidence="2 3">
    <name type="scientific">Nonomuraea dietziae</name>
    <dbReference type="NCBI Taxonomy" id="65515"/>
    <lineage>
        <taxon>Bacteria</taxon>
        <taxon>Bacillati</taxon>
        <taxon>Actinomycetota</taxon>
        <taxon>Actinomycetes</taxon>
        <taxon>Streptosporangiales</taxon>
        <taxon>Streptosporangiaceae</taxon>
        <taxon>Nonomuraea</taxon>
    </lineage>
</organism>
<dbReference type="AlphaFoldDB" id="A0A7W5V7W3"/>